<reference evidence="3" key="2">
    <citation type="submission" date="2022-06" db="UniProtKB">
        <authorList>
            <consortium name="EnsemblMetazoa"/>
        </authorList>
    </citation>
    <scope>IDENTIFICATION</scope>
    <source>
        <strain evidence="3">DF5081</strain>
    </source>
</reference>
<dbReference type="PANTHER" id="PTHR35375">
    <property type="entry name" value="NEMATODE SPECIFIC PEPTIDE FAMILY, GROUP D"/>
    <property type="match status" value="1"/>
</dbReference>
<sequence>MLSYYELVINQHEPFLQGCLNDVDKITKFDYMFEESAIGRGAIADFILRCILHVAVRELDDDQFAKKIPQMISDHLNLSQTSIEAQWGVDCRKIVNNGIWDLCQPMSRNITKCAETEYELLWFDVLESPFLWASVGFLITIVLLLLFLLLCKRKTGIKETKEKNEKKIESKKENSETTSEVSSEENPMGNRSAYMAVGGYASGYMGPNASTDGYVHEDYAWKPSESSSSSHDSAPKVFKPRTDQSCHLECPN</sequence>
<feature type="transmembrane region" description="Helical" evidence="2">
    <location>
        <begin position="130"/>
        <end position="151"/>
    </location>
</feature>
<dbReference type="InterPro" id="IPR008498">
    <property type="entry name" value="DUF780_CAE_spp"/>
</dbReference>
<dbReference type="Pfam" id="PF05611">
    <property type="entry name" value="DUF780"/>
    <property type="match status" value="1"/>
</dbReference>
<feature type="compositionally biased region" description="Basic and acidic residues" evidence="1">
    <location>
        <begin position="161"/>
        <end position="175"/>
    </location>
</feature>
<feature type="region of interest" description="Disordered" evidence="1">
    <location>
        <begin position="222"/>
        <end position="252"/>
    </location>
</feature>
<evidence type="ECO:0000256" key="1">
    <source>
        <dbReference type="SAM" id="MobiDB-lite"/>
    </source>
</evidence>
<name>A0A8R1EUR5_CAEJA</name>
<accession>A0A8R1EUR5</accession>
<keyword evidence="4" id="KW-1185">Reference proteome</keyword>
<evidence type="ECO:0000256" key="2">
    <source>
        <dbReference type="SAM" id="Phobius"/>
    </source>
</evidence>
<feature type="compositionally biased region" description="Low complexity" evidence="1">
    <location>
        <begin position="176"/>
        <end position="186"/>
    </location>
</feature>
<dbReference type="EnsemblMetazoa" id="CJA40890.1">
    <property type="protein sequence ID" value="CJA40890.1"/>
    <property type="gene ID" value="WBGene00216738"/>
</dbReference>
<protein>
    <submittedName>
        <fullName evidence="3">Uncharacterized protein</fullName>
    </submittedName>
</protein>
<keyword evidence="2" id="KW-0472">Membrane</keyword>
<dbReference type="Proteomes" id="UP000005237">
    <property type="component" value="Unassembled WGS sequence"/>
</dbReference>
<evidence type="ECO:0000313" key="4">
    <source>
        <dbReference type="Proteomes" id="UP000005237"/>
    </source>
</evidence>
<evidence type="ECO:0000313" key="3">
    <source>
        <dbReference type="EnsemblMetazoa" id="CJA40890.1"/>
    </source>
</evidence>
<feature type="region of interest" description="Disordered" evidence="1">
    <location>
        <begin position="161"/>
        <end position="190"/>
    </location>
</feature>
<dbReference type="PANTHER" id="PTHR35375:SF2">
    <property type="entry name" value="NEMATODE SPECIFIC PEPTIDE FAMILY, GROUP D"/>
    <property type="match status" value="1"/>
</dbReference>
<organism evidence="3 4">
    <name type="scientific">Caenorhabditis japonica</name>
    <dbReference type="NCBI Taxonomy" id="281687"/>
    <lineage>
        <taxon>Eukaryota</taxon>
        <taxon>Metazoa</taxon>
        <taxon>Ecdysozoa</taxon>
        <taxon>Nematoda</taxon>
        <taxon>Chromadorea</taxon>
        <taxon>Rhabditida</taxon>
        <taxon>Rhabditina</taxon>
        <taxon>Rhabditomorpha</taxon>
        <taxon>Rhabditoidea</taxon>
        <taxon>Rhabditidae</taxon>
        <taxon>Peloderinae</taxon>
        <taxon>Caenorhabditis</taxon>
    </lineage>
</organism>
<keyword evidence="2" id="KW-0812">Transmembrane</keyword>
<proteinExistence type="predicted"/>
<reference evidence="4" key="1">
    <citation type="submission" date="2010-08" db="EMBL/GenBank/DDBJ databases">
        <authorList>
            <consortium name="Caenorhabditis japonica Sequencing Consortium"/>
            <person name="Wilson R.K."/>
        </authorList>
    </citation>
    <scope>NUCLEOTIDE SEQUENCE [LARGE SCALE GENOMIC DNA]</scope>
    <source>
        <strain evidence="4">DF5081</strain>
    </source>
</reference>
<dbReference type="AlphaFoldDB" id="A0A8R1EUR5"/>
<keyword evidence="2" id="KW-1133">Transmembrane helix</keyword>